<keyword evidence="2" id="KW-0815">Transposition</keyword>
<dbReference type="GO" id="GO:0006310">
    <property type="term" value="P:DNA recombination"/>
    <property type="evidence" value="ECO:0007669"/>
    <property type="project" value="UniProtKB-KW"/>
</dbReference>
<evidence type="ECO:0000256" key="17">
    <source>
        <dbReference type="ARBA" id="ARBA00022932"/>
    </source>
</evidence>
<comment type="catalytic activity">
    <reaction evidence="21">
        <text>DNA(n) + a 2'-deoxyribonucleoside 5'-triphosphate = DNA(n+1) + diphosphate</text>
        <dbReference type="Rhea" id="RHEA:22508"/>
        <dbReference type="Rhea" id="RHEA-COMP:17339"/>
        <dbReference type="Rhea" id="RHEA-COMP:17340"/>
        <dbReference type="ChEBI" id="CHEBI:33019"/>
        <dbReference type="ChEBI" id="CHEBI:61560"/>
        <dbReference type="ChEBI" id="CHEBI:173112"/>
        <dbReference type="EC" id="2.7.7.49"/>
    </reaction>
</comment>
<dbReference type="Proteomes" id="UP000765509">
    <property type="component" value="Unassembled WGS sequence"/>
</dbReference>
<dbReference type="GO" id="GO:0032196">
    <property type="term" value="P:transposition"/>
    <property type="evidence" value="ECO:0007669"/>
    <property type="project" value="UniProtKB-KW"/>
</dbReference>
<dbReference type="Pfam" id="PF22936">
    <property type="entry name" value="Pol_BBD"/>
    <property type="match status" value="1"/>
</dbReference>
<dbReference type="PANTHER" id="PTHR42648:SF11">
    <property type="entry name" value="TRANSPOSON TY4-P GAG-POL POLYPROTEIN"/>
    <property type="match status" value="1"/>
</dbReference>
<proteinExistence type="predicted"/>
<protein>
    <recommendedName>
        <fullName evidence="23">Integrase catalytic domain-containing protein</fullName>
    </recommendedName>
</protein>
<evidence type="ECO:0000256" key="14">
    <source>
        <dbReference type="ARBA" id="ARBA00022884"/>
    </source>
</evidence>
<feature type="domain" description="Integrase catalytic" evidence="23">
    <location>
        <begin position="517"/>
        <end position="614"/>
    </location>
</feature>
<keyword evidence="16" id="KW-0695">RNA-directed DNA polymerase</keyword>
<dbReference type="InterPro" id="IPR001584">
    <property type="entry name" value="Integrase_cat-core"/>
</dbReference>
<evidence type="ECO:0000256" key="21">
    <source>
        <dbReference type="ARBA" id="ARBA00048173"/>
    </source>
</evidence>
<sequence>MHSLGIYSLKTQDPKYQTVGFFLTTIIENSIEISSIPILNNSNYGEWSARIIILLRSKDLLHVCENSPPINATAPVNNKWNKANSEAISIISSRVNHRVFIEVVKKYLRNAQQLWTKLEEQYASKKAINRGRVWMQWLHSTYNGNLQSYIDNSRMLMMSLETVNINIPAECHSFALLGKLSGDPKIHQFVEVLSLNEELIQQPELVLERLQEFHDNSKLQSSNHAPTPLALVSESEHPYKITYFCTNGKHNPMCTTHTKEACYAENPHLRPTHCSNKRKTRPYQNPSAHLSTAQALITGEIFDERTDELIVDCGATHHMFNSRSLFSSFVETPPMTVSTGDSTSSLFSKGSGTVSLLINSKTFTLKESLFVPNLNCNLISLMRLGNGDMTISRSSSHFKLLIGGQVEIKGRIANNLMKVEYSLPLTHVTKSSVNLWHQRLGHPGSQAIKSMGLPEHPVECSTCDLNKIHKAPFNHHFEHVDKPLDCIHIDVVGPISPPSVSGNRYFLTIVDQATSFKLLVSDRGGEYLNKDFKALAELKGFVHIFSPPETPQHNGFAERANRTILDKTRCLINSSGLPNCYWAEALNTAVFLSNLIPTPSRLNLSPYSLWTGNPPRIRKLRVFGSGETGVLLGYENDNSSYRVLRLSNRKILISKHVRFEESNFPFARSSPPVNAPRATGDDNNFIVGEMGGTLRPGSAEVVDELHLAEVAEAEAVDEVFSAAPDDNSTRVDESPLPSGDPNIAGESVANAIASQIRVIGPRHPTLISGDINQENILTYCRRPRILLTKTADIPKTFRSALKGPLSDEWSKAIVKELGAMVDLNVWDIIDLKAEFRLVGTTWVFRVKTNHLKEVVEYKARLCAQGFSQTPGVDFGKTYAPTGRLNSLRCLISYAVSNDLSFHQVDVKSAFLNAPLTEVVYLSIPQGLDVDKRKYCLCLKKAIYGLKQAPLAWYNSLKGWLIEVGFSVCISDPCVFFRAGCSPVWLYVHVDDIEIFGKDVSTFKDELKVKFDIKDIGPEDLMLGIKISSFPGRISLDQGHFIESLLELYGMNESNQMVTPLLPNTHLIPASEDEVVKFNTLGVNYRSAVGSINYLSTGTRPDICHAVSSLSQFLERPGYPHWKAFLHVLRYLKGTSDVGLVYSKSSLSGIEAYSDADWGNCVGT</sequence>
<keyword evidence="13" id="KW-0460">Magnesium</keyword>
<keyword evidence="7" id="KW-0479">Metal-binding</keyword>
<dbReference type="GO" id="GO:0046872">
    <property type="term" value="F:metal ion binding"/>
    <property type="evidence" value="ECO:0007669"/>
    <property type="project" value="UniProtKB-KW"/>
</dbReference>
<comment type="catalytic activity">
    <reaction evidence="22">
        <text>DNA(n) + a 2'-deoxyribonucleoside 5'-triphosphate = DNA(n+1) + diphosphate</text>
        <dbReference type="Rhea" id="RHEA:22508"/>
        <dbReference type="Rhea" id="RHEA-COMP:17339"/>
        <dbReference type="Rhea" id="RHEA-COMP:17340"/>
        <dbReference type="ChEBI" id="CHEBI:33019"/>
        <dbReference type="ChEBI" id="CHEBI:61560"/>
        <dbReference type="ChEBI" id="CHEBI:173112"/>
        <dbReference type="EC" id="2.7.7.7"/>
    </reaction>
</comment>
<evidence type="ECO:0000256" key="10">
    <source>
        <dbReference type="ARBA" id="ARBA00022759"/>
    </source>
</evidence>
<dbReference type="SUPFAM" id="SSF53098">
    <property type="entry name" value="Ribonuclease H-like"/>
    <property type="match status" value="1"/>
</dbReference>
<evidence type="ECO:0000256" key="19">
    <source>
        <dbReference type="ARBA" id="ARBA00023172"/>
    </source>
</evidence>
<evidence type="ECO:0000256" key="11">
    <source>
        <dbReference type="ARBA" id="ARBA00022801"/>
    </source>
</evidence>
<dbReference type="PROSITE" id="PS50994">
    <property type="entry name" value="INTEGRASE"/>
    <property type="match status" value="1"/>
</dbReference>
<evidence type="ECO:0000256" key="18">
    <source>
        <dbReference type="ARBA" id="ARBA00023113"/>
    </source>
</evidence>
<evidence type="ECO:0000256" key="5">
    <source>
        <dbReference type="ARBA" id="ARBA00022695"/>
    </source>
</evidence>
<evidence type="ECO:0000256" key="4">
    <source>
        <dbReference type="ARBA" id="ARBA00022670"/>
    </source>
</evidence>
<evidence type="ECO:0000256" key="6">
    <source>
        <dbReference type="ARBA" id="ARBA00022722"/>
    </source>
</evidence>
<evidence type="ECO:0000259" key="23">
    <source>
        <dbReference type="PROSITE" id="PS50994"/>
    </source>
</evidence>
<evidence type="ECO:0000313" key="24">
    <source>
        <dbReference type="EMBL" id="MBW0530491.1"/>
    </source>
</evidence>
<dbReference type="InterPro" id="IPR057670">
    <property type="entry name" value="SH3_retrovirus"/>
</dbReference>
<dbReference type="InterPro" id="IPR039537">
    <property type="entry name" value="Retrotran_Ty1/copia-like"/>
</dbReference>
<dbReference type="InterPro" id="IPR036397">
    <property type="entry name" value="RNaseH_sf"/>
</dbReference>
<dbReference type="GO" id="GO:0004519">
    <property type="term" value="F:endonuclease activity"/>
    <property type="evidence" value="ECO:0007669"/>
    <property type="project" value="UniProtKB-KW"/>
</dbReference>
<keyword evidence="5" id="KW-0548">Nucleotidyltransferase</keyword>
<comment type="function">
    <text evidence="1">The aspartyl protease (PR) mediates the proteolytic cleavages of the Gag and Gag-Pol polyproteins after assembly of the VLP.</text>
</comment>
<comment type="caution">
    <text evidence="24">The sequence shown here is derived from an EMBL/GenBank/DDBJ whole genome shotgun (WGS) entry which is preliminary data.</text>
</comment>
<keyword evidence="9" id="KW-0064">Aspartyl protease</keyword>
<evidence type="ECO:0000313" key="25">
    <source>
        <dbReference type="Proteomes" id="UP000765509"/>
    </source>
</evidence>
<dbReference type="GO" id="GO:0004190">
    <property type="term" value="F:aspartic-type endopeptidase activity"/>
    <property type="evidence" value="ECO:0007669"/>
    <property type="project" value="UniProtKB-KW"/>
</dbReference>
<dbReference type="GO" id="GO:0003723">
    <property type="term" value="F:RNA binding"/>
    <property type="evidence" value="ECO:0007669"/>
    <property type="project" value="UniProtKB-KW"/>
</dbReference>
<accession>A0A9Q3EYA2</accession>
<keyword evidence="8" id="KW-0547">Nucleotide-binding</keyword>
<dbReference type="InterPro" id="IPR054722">
    <property type="entry name" value="PolX-like_BBD"/>
</dbReference>
<evidence type="ECO:0000256" key="13">
    <source>
        <dbReference type="ARBA" id="ARBA00022842"/>
    </source>
</evidence>
<evidence type="ECO:0000256" key="20">
    <source>
        <dbReference type="ARBA" id="ARBA00023268"/>
    </source>
</evidence>
<dbReference type="EMBL" id="AVOT02036046">
    <property type="protein sequence ID" value="MBW0530491.1"/>
    <property type="molecule type" value="Genomic_DNA"/>
</dbReference>
<evidence type="ECO:0000256" key="12">
    <source>
        <dbReference type="ARBA" id="ARBA00022840"/>
    </source>
</evidence>
<dbReference type="PANTHER" id="PTHR42648">
    <property type="entry name" value="TRANSPOSASE, PUTATIVE-RELATED"/>
    <property type="match status" value="1"/>
</dbReference>
<keyword evidence="19" id="KW-0233">DNA recombination</keyword>
<evidence type="ECO:0000256" key="9">
    <source>
        <dbReference type="ARBA" id="ARBA00022750"/>
    </source>
</evidence>
<evidence type="ECO:0000256" key="7">
    <source>
        <dbReference type="ARBA" id="ARBA00022723"/>
    </source>
</evidence>
<name>A0A9Q3EYA2_9BASI</name>
<keyword evidence="11" id="KW-0378">Hydrolase</keyword>
<gene>
    <name evidence="24" type="ORF">O181_070206</name>
</gene>
<evidence type="ECO:0000256" key="15">
    <source>
        <dbReference type="ARBA" id="ARBA00022908"/>
    </source>
</evidence>
<dbReference type="InterPro" id="IPR013103">
    <property type="entry name" value="RVT_2"/>
</dbReference>
<dbReference type="GO" id="GO:0015074">
    <property type="term" value="P:DNA integration"/>
    <property type="evidence" value="ECO:0007669"/>
    <property type="project" value="UniProtKB-KW"/>
</dbReference>
<keyword evidence="12" id="KW-0067">ATP-binding</keyword>
<dbReference type="GO" id="GO:0005524">
    <property type="term" value="F:ATP binding"/>
    <property type="evidence" value="ECO:0007669"/>
    <property type="project" value="UniProtKB-KW"/>
</dbReference>
<evidence type="ECO:0000256" key="1">
    <source>
        <dbReference type="ARBA" id="ARBA00002180"/>
    </source>
</evidence>
<keyword evidence="18" id="KW-0917">Virion maturation</keyword>
<dbReference type="AlphaFoldDB" id="A0A9Q3EYA2"/>
<keyword evidence="3" id="KW-1188">Viral release from host cell</keyword>
<evidence type="ECO:0000256" key="2">
    <source>
        <dbReference type="ARBA" id="ARBA00022578"/>
    </source>
</evidence>
<dbReference type="Pfam" id="PF14223">
    <property type="entry name" value="Retrotran_gag_2"/>
    <property type="match status" value="1"/>
</dbReference>
<keyword evidence="4" id="KW-0645">Protease</keyword>
<dbReference type="GO" id="GO:0003964">
    <property type="term" value="F:RNA-directed DNA polymerase activity"/>
    <property type="evidence" value="ECO:0007669"/>
    <property type="project" value="UniProtKB-KW"/>
</dbReference>
<dbReference type="GO" id="GO:0005634">
    <property type="term" value="C:nucleus"/>
    <property type="evidence" value="ECO:0007669"/>
    <property type="project" value="UniProtKB-ARBA"/>
</dbReference>
<keyword evidence="6" id="KW-0540">Nuclease</keyword>
<evidence type="ECO:0000256" key="3">
    <source>
        <dbReference type="ARBA" id="ARBA00022612"/>
    </source>
</evidence>
<keyword evidence="17" id="KW-0239">DNA-directed DNA polymerase</keyword>
<dbReference type="Gene3D" id="3.30.420.10">
    <property type="entry name" value="Ribonuclease H-like superfamily/Ribonuclease H"/>
    <property type="match status" value="1"/>
</dbReference>
<reference evidence="24" key="1">
    <citation type="submission" date="2021-03" db="EMBL/GenBank/DDBJ databases">
        <title>Draft genome sequence of rust myrtle Austropuccinia psidii MF-1, a brazilian biotype.</title>
        <authorList>
            <person name="Quecine M.C."/>
            <person name="Pachon D.M.R."/>
            <person name="Bonatelli M.L."/>
            <person name="Correr F.H."/>
            <person name="Franceschini L.M."/>
            <person name="Leite T.F."/>
            <person name="Margarido G.R.A."/>
            <person name="Almeida C.A."/>
            <person name="Ferrarezi J.A."/>
            <person name="Labate C.A."/>
        </authorList>
    </citation>
    <scope>NUCLEOTIDE SEQUENCE</scope>
    <source>
        <strain evidence="24">MF-1</strain>
    </source>
</reference>
<dbReference type="InterPro" id="IPR012337">
    <property type="entry name" value="RNaseH-like_sf"/>
</dbReference>
<dbReference type="OrthoDB" id="5017987at2759"/>
<evidence type="ECO:0000256" key="16">
    <source>
        <dbReference type="ARBA" id="ARBA00022918"/>
    </source>
</evidence>
<keyword evidence="17" id="KW-0808">Transferase</keyword>
<dbReference type="GO" id="GO:0006508">
    <property type="term" value="P:proteolysis"/>
    <property type="evidence" value="ECO:0007669"/>
    <property type="project" value="UniProtKB-KW"/>
</dbReference>
<dbReference type="GO" id="GO:0003887">
    <property type="term" value="F:DNA-directed DNA polymerase activity"/>
    <property type="evidence" value="ECO:0007669"/>
    <property type="project" value="UniProtKB-KW"/>
</dbReference>
<dbReference type="Pfam" id="PF25597">
    <property type="entry name" value="SH3_retrovirus"/>
    <property type="match status" value="1"/>
</dbReference>
<evidence type="ECO:0000256" key="22">
    <source>
        <dbReference type="ARBA" id="ARBA00049244"/>
    </source>
</evidence>
<evidence type="ECO:0000256" key="8">
    <source>
        <dbReference type="ARBA" id="ARBA00022741"/>
    </source>
</evidence>
<organism evidence="24 25">
    <name type="scientific">Austropuccinia psidii MF-1</name>
    <dbReference type="NCBI Taxonomy" id="1389203"/>
    <lineage>
        <taxon>Eukaryota</taxon>
        <taxon>Fungi</taxon>
        <taxon>Dikarya</taxon>
        <taxon>Basidiomycota</taxon>
        <taxon>Pucciniomycotina</taxon>
        <taxon>Pucciniomycetes</taxon>
        <taxon>Pucciniales</taxon>
        <taxon>Sphaerophragmiaceae</taxon>
        <taxon>Austropuccinia</taxon>
    </lineage>
</organism>
<keyword evidence="25" id="KW-1185">Reference proteome</keyword>
<keyword evidence="15" id="KW-0229">DNA integration</keyword>
<keyword evidence="20" id="KW-0511">Multifunctional enzyme</keyword>
<dbReference type="SUPFAM" id="SSF56672">
    <property type="entry name" value="DNA/RNA polymerases"/>
    <property type="match status" value="1"/>
</dbReference>
<keyword evidence="14" id="KW-0694">RNA-binding</keyword>
<dbReference type="InterPro" id="IPR043502">
    <property type="entry name" value="DNA/RNA_pol_sf"/>
</dbReference>
<dbReference type="Pfam" id="PF07727">
    <property type="entry name" value="RVT_2"/>
    <property type="match status" value="1"/>
</dbReference>
<keyword evidence="10" id="KW-0255">Endonuclease</keyword>